<accession>A0A0C2IV72</accession>
<organism evidence="18 19">
    <name type="scientific">Thelohanellus kitauei</name>
    <name type="common">Myxosporean</name>
    <dbReference type="NCBI Taxonomy" id="669202"/>
    <lineage>
        <taxon>Eukaryota</taxon>
        <taxon>Metazoa</taxon>
        <taxon>Cnidaria</taxon>
        <taxon>Myxozoa</taxon>
        <taxon>Myxosporea</taxon>
        <taxon>Bivalvulida</taxon>
        <taxon>Platysporina</taxon>
        <taxon>Myxobolidae</taxon>
        <taxon>Thelohanellus</taxon>
    </lineage>
</organism>
<dbReference type="GO" id="GO:0120518">
    <property type="term" value="F:protein N-terminal-methionine acetyltransferase activity"/>
    <property type="evidence" value="ECO:0007669"/>
    <property type="project" value="UniProtKB-EC"/>
</dbReference>
<evidence type="ECO:0000256" key="5">
    <source>
        <dbReference type="ARBA" id="ARBA00039120"/>
    </source>
</evidence>
<evidence type="ECO:0000256" key="11">
    <source>
        <dbReference type="ARBA" id="ARBA00042743"/>
    </source>
</evidence>
<dbReference type="EC" id="2.3.1.254" evidence="5"/>
<evidence type="ECO:0000256" key="4">
    <source>
        <dbReference type="ARBA" id="ARBA00038748"/>
    </source>
</evidence>
<dbReference type="Proteomes" id="UP000031668">
    <property type="component" value="Unassembled WGS sequence"/>
</dbReference>
<comment type="caution">
    <text evidence="18">The sequence shown here is derived from an EMBL/GenBank/DDBJ whole genome shotgun (WGS) entry which is preliminary data.</text>
</comment>
<dbReference type="AlphaFoldDB" id="A0A0C2IV72"/>
<evidence type="ECO:0000256" key="3">
    <source>
        <dbReference type="ARBA" id="ARBA00025786"/>
    </source>
</evidence>
<evidence type="ECO:0000313" key="19">
    <source>
        <dbReference type="Proteomes" id="UP000031668"/>
    </source>
</evidence>
<evidence type="ECO:0000256" key="6">
    <source>
        <dbReference type="ARBA" id="ARBA00039529"/>
    </source>
</evidence>
<comment type="similarity">
    <text evidence="3">Belongs to the acetyltransferase family. ARD1 subfamily.</text>
</comment>
<comment type="catalytic activity">
    <reaction evidence="13">
        <text>N-terminal L-methionyl-L-aspartyl-[protein] + acetyl-CoA = N-terminal N(alpha)-acetyl-L-methionyl-L-aspartyl-[protein] + CoA + H(+)</text>
        <dbReference type="Rhea" id="RHEA:50480"/>
        <dbReference type="Rhea" id="RHEA-COMP:12692"/>
        <dbReference type="Rhea" id="RHEA-COMP:12693"/>
        <dbReference type="ChEBI" id="CHEBI:15378"/>
        <dbReference type="ChEBI" id="CHEBI:57287"/>
        <dbReference type="ChEBI" id="CHEBI:57288"/>
        <dbReference type="ChEBI" id="CHEBI:133045"/>
        <dbReference type="ChEBI" id="CHEBI:133063"/>
        <dbReference type="EC" id="2.3.1.254"/>
    </reaction>
</comment>
<comment type="subunit">
    <text evidence="4">Component of the N-terminal acetyltransferase B (NatB) complex which is composed of NAA20 and NAA25.</text>
</comment>
<evidence type="ECO:0000256" key="1">
    <source>
        <dbReference type="ARBA" id="ARBA00022679"/>
    </source>
</evidence>
<name>A0A0C2IV72_THEKT</name>
<feature type="domain" description="N-acetyltransferase" evidence="17">
    <location>
        <begin position="2"/>
        <end position="156"/>
    </location>
</feature>
<dbReference type="Pfam" id="PF00583">
    <property type="entry name" value="Acetyltransf_1"/>
    <property type="match status" value="1"/>
</dbReference>
<proteinExistence type="inferred from homology"/>
<comment type="function">
    <text evidence="12">Catalytic subunit of the NatB complex which catalyzes acetylation of the N-terminal methionine residues of peptides beginning with Met-Asp, Met-Glu, Met-Asn and Met-Gln. Proteins with cell cycle functions are overrepresented in the pool of NatB substrates. Required for maintaining the structure and function of actomyosin fibers and for proper cellular migration.</text>
</comment>
<keyword evidence="19" id="KW-1185">Reference proteome</keyword>
<dbReference type="OMA" id="DAHDMRK"/>
<evidence type="ECO:0000256" key="16">
    <source>
        <dbReference type="ARBA" id="ARBA00048890"/>
    </source>
</evidence>
<evidence type="ECO:0000256" key="15">
    <source>
        <dbReference type="ARBA" id="ARBA00048177"/>
    </source>
</evidence>
<sequence>MFKIRTMCLDDLFKISLINLDPLTETFTTDFYLEHLITNPDLCLVAEHPHGDILGYIIAKYDNDPGNSQVKFKCHICAVSVLSNARRIGVATALVKNVESIAYLMKAESMSLFVRASNKDAINFYKTHGYRHYKTLKKYYTGENPEDAYDYRKSLKKPIRACISVDNDNLYQTAIVDSLLPNRSSFKDTV</sequence>
<dbReference type="PROSITE" id="PS51186">
    <property type="entry name" value="GNAT"/>
    <property type="match status" value="1"/>
</dbReference>
<comment type="catalytic activity">
    <reaction evidence="16">
        <text>N-terminal L-methionyl-L-glutamyl-[protein] + acetyl-CoA = N-terminal N(alpha)-acetyl-L-methionyl-L-glutamyl-[protein] + CoA + H(+)</text>
        <dbReference type="Rhea" id="RHEA:50488"/>
        <dbReference type="Rhea" id="RHEA-COMP:12696"/>
        <dbReference type="Rhea" id="RHEA-COMP:12697"/>
        <dbReference type="ChEBI" id="CHEBI:15378"/>
        <dbReference type="ChEBI" id="CHEBI:57287"/>
        <dbReference type="ChEBI" id="CHEBI:57288"/>
        <dbReference type="ChEBI" id="CHEBI:133359"/>
        <dbReference type="ChEBI" id="CHEBI:133360"/>
        <dbReference type="EC" id="2.3.1.254"/>
    </reaction>
</comment>
<dbReference type="CDD" id="cd04301">
    <property type="entry name" value="NAT_SF"/>
    <property type="match status" value="1"/>
</dbReference>
<dbReference type="GO" id="GO:0031416">
    <property type="term" value="C:NatB complex"/>
    <property type="evidence" value="ECO:0007669"/>
    <property type="project" value="TreeGrafter"/>
</dbReference>
<evidence type="ECO:0000256" key="13">
    <source>
        <dbReference type="ARBA" id="ARBA00047385"/>
    </source>
</evidence>
<dbReference type="InterPro" id="IPR016181">
    <property type="entry name" value="Acyl_CoA_acyltransferase"/>
</dbReference>
<evidence type="ECO:0000259" key="17">
    <source>
        <dbReference type="PROSITE" id="PS51186"/>
    </source>
</evidence>
<evidence type="ECO:0000256" key="2">
    <source>
        <dbReference type="ARBA" id="ARBA00023315"/>
    </source>
</evidence>
<evidence type="ECO:0000256" key="9">
    <source>
        <dbReference type="ARBA" id="ARBA00042702"/>
    </source>
</evidence>
<dbReference type="OrthoDB" id="10264728at2759"/>
<dbReference type="SUPFAM" id="SSF55729">
    <property type="entry name" value="Acyl-CoA N-acyltransferases (Nat)"/>
    <property type="match status" value="1"/>
</dbReference>
<evidence type="ECO:0000313" key="18">
    <source>
        <dbReference type="EMBL" id="KII60737.1"/>
    </source>
</evidence>
<reference evidence="18 19" key="1">
    <citation type="journal article" date="2014" name="Genome Biol. Evol.">
        <title>The genome of the myxosporean Thelohanellus kitauei shows adaptations to nutrient acquisition within its fish host.</title>
        <authorList>
            <person name="Yang Y."/>
            <person name="Xiong J."/>
            <person name="Zhou Z."/>
            <person name="Huo F."/>
            <person name="Miao W."/>
            <person name="Ran C."/>
            <person name="Liu Y."/>
            <person name="Zhang J."/>
            <person name="Feng J."/>
            <person name="Wang M."/>
            <person name="Wang M."/>
            <person name="Wang L."/>
            <person name="Yao B."/>
        </authorList>
    </citation>
    <scope>NUCLEOTIDE SEQUENCE [LARGE SCALE GENOMIC DNA]</scope>
    <source>
        <strain evidence="18">Wuqing</strain>
    </source>
</reference>
<evidence type="ECO:0000256" key="8">
    <source>
        <dbReference type="ARBA" id="ARBA00042295"/>
    </source>
</evidence>
<dbReference type="PANTHER" id="PTHR45910">
    <property type="entry name" value="N-ALPHA-ACETYLTRANSFERASE 20"/>
    <property type="match status" value="1"/>
</dbReference>
<comment type="catalytic activity">
    <reaction evidence="15">
        <text>N-terminal L-methionyl-L-glutaminyl-[protein] + acetyl-CoA = N-terminal N(alpha)-acetyl-L-methionyl-L-glutaminyl-[protein] + CoA + H(+)</text>
        <dbReference type="Rhea" id="RHEA:50492"/>
        <dbReference type="Rhea" id="RHEA-COMP:12698"/>
        <dbReference type="Rhea" id="RHEA-COMP:12699"/>
        <dbReference type="ChEBI" id="CHEBI:15378"/>
        <dbReference type="ChEBI" id="CHEBI:57287"/>
        <dbReference type="ChEBI" id="CHEBI:57288"/>
        <dbReference type="ChEBI" id="CHEBI:133361"/>
        <dbReference type="ChEBI" id="CHEBI:133362"/>
        <dbReference type="EC" id="2.3.1.254"/>
    </reaction>
</comment>
<evidence type="ECO:0000256" key="12">
    <source>
        <dbReference type="ARBA" id="ARBA00046112"/>
    </source>
</evidence>
<dbReference type="InterPro" id="IPR051646">
    <property type="entry name" value="NatB_acetyltransferase_subunit"/>
</dbReference>
<dbReference type="EMBL" id="JWZT01005480">
    <property type="protein sequence ID" value="KII60737.1"/>
    <property type="molecule type" value="Genomic_DNA"/>
</dbReference>
<dbReference type="PANTHER" id="PTHR45910:SF1">
    <property type="entry name" value="N-ALPHA-ACETYLTRANSFERASE 20"/>
    <property type="match status" value="1"/>
</dbReference>
<dbReference type="InterPro" id="IPR000182">
    <property type="entry name" value="GNAT_dom"/>
</dbReference>
<comment type="catalytic activity">
    <reaction evidence="14">
        <text>N-terminal L-methionyl-L-asparaginyl-[protein] + acetyl-CoA = N-terminal N(alpha)-acetyl-L-methionyl-L-asparaginyl-[protein] + CoA + H(+)</text>
        <dbReference type="Rhea" id="RHEA:50484"/>
        <dbReference type="Rhea" id="RHEA-COMP:12694"/>
        <dbReference type="Rhea" id="RHEA-COMP:12695"/>
        <dbReference type="ChEBI" id="CHEBI:15378"/>
        <dbReference type="ChEBI" id="CHEBI:57287"/>
        <dbReference type="ChEBI" id="CHEBI:57288"/>
        <dbReference type="ChEBI" id="CHEBI:133356"/>
        <dbReference type="ChEBI" id="CHEBI:133358"/>
        <dbReference type="EC" id="2.3.1.254"/>
    </reaction>
</comment>
<protein>
    <recommendedName>
        <fullName evidence="6">N-alpha-acetyltransferase 20</fullName>
        <ecNumber evidence="5">2.3.1.254</ecNumber>
    </recommendedName>
    <alternativeName>
        <fullName evidence="10">Methionine N-acetyltransferase</fullName>
    </alternativeName>
    <alternativeName>
        <fullName evidence="7">N-acetyltransferase 5</fullName>
    </alternativeName>
    <alternativeName>
        <fullName evidence="11">N-terminal acetyltransferase B complex catalytic subunit NAA20</fullName>
    </alternativeName>
    <alternativeName>
        <fullName evidence="9">N-terminal acetyltransferase B complex catalytic subunit NAT5</fullName>
    </alternativeName>
    <alternativeName>
        <fullName evidence="8">NatB catalytic subunit</fullName>
    </alternativeName>
</protein>
<keyword evidence="1 18" id="KW-0808">Transferase</keyword>
<gene>
    <name evidence="18" type="ORF">RF11_10966</name>
</gene>
<keyword evidence="2" id="KW-0012">Acyltransferase</keyword>
<dbReference type="Gene3D" id="3.40.630.30">
    <property type="match status" value="1"/>
</dbReference>
<evidence type="ECO:0000256" key="7">
    <source>
        <dbReference type="ARBA" id="ARBA00041220"/>
    </source>
</evidence>
<evidence type="ECO:0000256" key="14">
    <source>
        <dbReference type="ARBA" id="ARBA00047402"/>
    </source>
</evidence>
<evidence type="ECO:0000256" key="10">
    <source>
        <dbReference type="ARBA" id="ARBA00042723"/>
    </source>
</evidence>